<proteinExistence type="predicted"/>
<gene>
    <name evidence="2" type="primary">SSCI18030.1</name>
</gene>
<keyword evidence="3" id="KW-1185">Reference proteome</keyword>
<reference evidence="3" key="1">
    <citation type="submission" date="2014-06" db="EMBL/GenBank/DDBJ databases">
        <authorList>
            <person name="Berkman P.J."/>
        </authorList>
    </citation>
    <scope>NUCLEOTIDE SEQUENCE [LARGE SCALE GENOMIC DNA]</scope>
</reference>
<evidence type="ECO:0000313" key="3">
    <source>
        <dbReference type="Proteomes" id="UP000242770"/>
    </source>
</evidence>
<evidence type="ECO:0000313" key="2">
    <source>
        <dbReference type="EMBL" id="CDW96838.1"/>
    </source>
</evidence>
<evidence type="ECO:0000256" key="1">
    <source>
        <dbReference type="SAM" id="MobiDB-lite"/>
    </source>
</evidence>
<organism evidence="2 3">
    <name type="scientific">Sporisorium scitamineum</name>
    <dbReference type="NCBI Taxonomy" id="49012"/>
    <lineage>
        <taxon>Eukaryota</taxon>
        <taxon>Fungi</taxon>
        <taxon>Dikarya</taxon>
        <taxon>Basidiomycota</taxon>
        <taxon>Ustilaginomycotina</taxon>
        <taxon>Ustilaginomycetes</taxon>
        <taxon>Ustilaginales</taxon>
        <taxon>Ustilaginaceae</taxon>
        <taxon>Sporisorium</taxon>
    </lineage>
</organism>
<sequence>MHLRFSSAGWKLSDKGLKAKSKTGAQADELESGYAKSKMPD</sequence>
<feature type="region of interest" description="Disordered" evidence="1">
    <location>
        <begin position="15"/>
        <end position="41"/>
    </location>
</feature>
<dbReference type="EMBL" id="CCFA01000934">
    <property type="protein sequence ID" value="CDW96838.1"/>
    <property type="molecule type" value="Genomic_DNA"/>
</dbReference>
<accession>A0A0F7S7Z7</accession>
<dbReference type="Proteomes" id="UP000242770">
    <property type="component" value="Unassembled WGS sequence"/>
</dbReference>
<protein>
    <submittedName>
        <fullName evidence="2">Uncharacterized protein</fullName>
    </submittedName>
</protein>
<dbReference type="AlphaFoldDB" id="A0A0F7S7Z7"/>
<name>A0A0F7S7Z7_9BASI</name>